<keyword evidence="6 14" id="KW-0949">S-adenosyl-L-methionine</keyword>
<keyword evidence="8 14" id="KW-0520">NAD</keyword>
<comment type="pathway">
    <text evidence="1 14">Porphyrin-containing compound metabolism; siroheme biosynthesis; sirohydrochlorin from precorrin-2: step 1/1.</text>
</comment>
<dbReference type="InterPro" id="IPR019478">
    <property type="entry name" value="Sirohaem_synthase_dimer_dom"/>
</dbReference>
<evidence type="ECO:0000256" key="8">
    <source>
        <dbReference type="ARBA" id="ARBA00023027"/>
    </source>
</evidence>
<keyword evidence="9 14" id="KW-0456">Lyase</keyword>
<dbReference type="InterPro" id="IPR036291">
    <property type="entry name" value="NAD(P)-bd_dom_sf"/>
</dbReference>
<protein>
    <recommendedName>
        <fullName evidence="14">Siroheme synthase</fullName>
    </recommendedName>
    <domain>
        <recommendedName>
            <fullName evidence="14">Uroporphyrinogen-III C-methyltransferase</fullName>
            <shortName evidence="14">Urogen III methylase</shortName>
            <ecNumber evidence="14">2.1.1.107</ecNumber>
        </recommendedName>
        <alternativeName>
            <fullName evidence="14">SUMT</fullName>
        </alternativeName>
        <alternativeName>
            <fullName evidence="14">Uroporphyrinogen III methylase</fullName>
            <shortName evidence="14">UROM</shortName>
        </alternativeName>
    </domain>
    <domain>
        <recommendedName>
            <fullName evidence="14">Precorrin-2 dehydrogenase</fullName>
            <ecNumber evidence="14">1.3.1.76</ecNumber>
        </recommendedName>
    </domain>
    <domain>
        <recommendedName>
            <fullName evidence="14">Sirohydrochlorin ferrochelatase</fullName>
            <ecNumber evidence="14">4.99.1.4</ecNumber>
        </recommendedName>
    </domain>
</protein>
<feature type="binding site" evidence="14">
    <location>
        <position position="225"/>
    </location>
    <ligand>
        <name>S-adenosyl-L-methionine</name>
        <dbReference type="ChEBI" id="CHEBI:59789"/>
    </ligand>
</feature>
<sequence length="477" mass="51173">MKLYPLFADLSGRPVLVVGGGVVGERKAAALLEAGARVTVGALDITPALHGWVDAGRVQWLRGSFEDAWLDDVWLVIAATSNSELHRHIAVLAEARRVFVNVVDDAEQSSFHVPAVIDRSPVTIAISSGGHAPMLARLLRERLEVAIDPVIGSVATLLAQMRQRIRARLPDVSLRRRFYERVLHGPVQSLLRRGQWALAEASTERLLDATEAAPTGSVVLLGAGPGDPGLLTLRGLRALNEADVILHDRLVSVEVLALARRDAERIEVAKQAGNHHTTQAQIHDLMREHAAAGRRVVRLKGGDPFVFGRGGEELEFLRSHGIPYEVVPGITAALACAAYAGVPLTHRDHAQSVRLVTAHCQNSVDTLDWPALAQERQTLAVYMGTSELPLIRQKLIDHGRAASTPFALVENGSRPEQRVVVGTLANLVEQAERHGVRSPALLIIGEVASLATTLSWFGSPPLGIIASTGPALASAAA</sequence>
<evidence type="ECO:0000256" key="12">
    <source>
        <dbReference type="ARBA" id="ARBA00025705"/>
    </source>
</evidence>
<feature type="binding site" evidence="14">
    <location>
        <begin position="22"/>
        <end position="23"/>
    </location>
    <ligand>
        <name>NAD(+)</name>
        <dbReference type="ChEBI" id="CHEBI:57540"/>
    </ligand>
</feature>
<dbReference type="NCBIfam" id="NF004790">
    <property type="entry name" value="PRK06136.1"/>
    <property type="match status" value="1"/>
</dbReference>
<gene>
    <name evidence="14" type="primary">cysG</name>
    <name evidence="19" type="ORF">ABIC75_003973</name>
</gene>
<keyword evidence="10 14" id="KW-0627">Porphyrin biosynthesis</keyword>
<evidence type="ECO:0000256" key="1">
    <source>
        <dbReference type="ARBA" id="ARBA00005010"/>
    </source>
</evidence>
<dbReference type="Gene3D" id="3.40.1010.10">
    <property type="entry name" value="Cobalt-precorrin-4 Transmethylase, Domain 1"/>
    <property type="match status" value="1"/>
</dbReference>
<evidence type="ECO:0000256" key="15">
    <source>
        <dbReference type="RuleBase" id="RU003960"/>
    </source>
</evidence>
<dbReference type="GO" id="GO:0032259">
    <property type="term" value="P:methylation"/>
    <property type="evidence" value="ECO:0007669"/>
    <property type="project" value="UniProtKB-KW"/>
</dbReference>
<comment type="pathway">
    <text evidence="14">Porphyrin-containing compound metabolism; siroheme biosynthesis; siroheme from sirohydrochlorin: step 1/1.</text>
</comment>
<dbReference type="GO" id="GO:0043115">
    <property type="term" value="F:precorrin-2 dehydrogenase activity"/>
    <property type="evidence" value="ECO:0007669"/>
    <property type="project" value="UniProtKB-EC"/>
</dbReference>
<dbReference type="HAMAP" id="MF_01646">
    <property type="entry name" value="Siroheme_synth"/>
    <property type="match status" value="1"/>
</dbReference>
<dbReference type="GO" id="GO:0004851">
    <property type="term" value="F:uroporphyrin-III C-methyltransferase activity"/>
    <property type="evidence" value="ECO:0007669"/>
    <property type="project" value="UniProtKB-EC"/>
</dbReference>
<dbReference type="EC" id="1.3.1.76" evidence="14"/>
<feature type="region of interest" description="Uroporphyrinogen-III C-methyltransferase" evidence="14">
    <location>
        <begin position="216"/>
        <end position="477"/>
    </location>
</feature>
<dbReference type="Pfam" id="PF13241">
    <property type="entry name" value="NAD_binding_7"/>
    <property type="match status" value="1"/>
</dbReference>
<dbReference type="InterPro" id="IPR035996">
    <property type="entry name" value="4pyrrol_Methylase_sf"/>
</dbReference>
<name>A0ABV2K0Y9_9GAMM</name>
<dbReference type="GO" id="GO:0051266">
    <property type="term" value="F:sirohydrochlorin ferrochelatase activity"/>
    <property type="evidence" value="ECO:0007669"/>
    <property type="project" value="UniProtKB-EC"/>
</dbReference>
<evidence type="ECO:0000259" key="18">
    <source>
        <dbReference type="Pfam" id="PF14824"/>
    </source>
</evidence>
<evidence type="ECO:0000256" key="2">
    <source>
        <dbReference type="ARBA" id="ARBA00005879"/>
    </source>
</evidence>
<evidence type="ECO:0000256" key="4">
    <source>
        <dbReference type="ARBA" id="ARBA00022603"/>
    </source>
</evidence>
<reference evidence="19 20" key="1">
    <citation type="submission" date="2024-06" db="EMBL/GenBank/DDBJ databases">
        <title>Sorghum-associated microbial communities from plants grown in Nebraska, USA.</title>
        <authorList>
            <person name="Schachtman D."/>
        </authorList>
    </citation>
    <scope>NUCLEOTIDE SEQUENCE [LARGE SCALE GENOMIC DNA]</scope>
    <source>
        <strain evidence="19 20">1073</strain>
    </source>
</reference>
<dbReference type="SUPFAM" id="SSF75615">
    <property type="entry name" value="Siroheme synthase middle domains-like"/>
    <property type="match status" value="1"/>
</dbReference>
<dbReference type="Gene3D" id="3.40.50.720">
    <property type="entry name" value="NAD(P)-binding Rossmann-like Domain"/>
    <property type="match status" value="1"/>
</dbReference>
<comment type="pathway">
    <text evidence="14">Cofactor biosynthesis; adenosylcobalamin biosynthesis; precorrin-2 from uroporphyrinogen III: step 1/1.</text>
</comment>
<evidence type="ECO:0000313" key="20">
    <source>
        <dbReference type="Proteomes" id="UP001549184"/>
    </source>
</evidence>
<dbReference type="Pfam" id="PF10414">
    <property type="entry name" value="CysG_dimeriser"/>
    <property type="match status" value="1"/>
</dbReference>
<dbReference type="PIRSF" id="PIRSF036426">
    <property type="entry name" value="Sirohaem_synth"/>
    <property type="match status" value="1"/>
</dbReference>
<dbReference type="InterPro" id="IPR037115">
    <property type="entry name" value="Sirohaem_synt_dimer_dom_sf"/>
</dbReference>
<feature type="region of interest" description="Precorrin-2 dehydrogenase / sirohydrochlorin ferrochelatase" evidence="14">
    <location>
        <begin position="1"/>
        <end position="203"/>
    </location>
</feature>
<feature type="domain" description="Sirohaem synthase dimerisation" evidence="17">
    <location>
        <begin position="151"/>
        <end position="207"/>
    </location>
</feature>
<dbReference type="InterPro" id="IPR014776">
    <property type="entry name" value="4pyrrole_Mease_sub2"/>
</dbReference>
<comment type="caution">
    <text evidence="19">The sequence shown here is derived from an EMBL/GenBank/DDBJ whole genome shotgun (WGS) entry which is preliminary data.</text>
</comment>
<keyword evidence="4 14" id="KW-0489">Methyltransferase</keyword>
<dbReference type="SUPFAM" id="SSF51735">
    <property type="entry name" value="NAD(P)-binding Rossmann-fold domains"/>
    <property type="match status" value="1"/>
</dbReference>
<evidence type="ECO:0000259" key="16">
    <source>
        <dbReference type="Pfam" id="PF00590"/>
    </source>
</evidence>
<comment type="pathway">
    <text evidence="12 14">Porphyrin-containing compound metabolism; siroheme biosynthesis; precorrin-2 from uroporphyrinogen III: step 1/1.</text>
</comment>
<feature type="binding site" evidence="14">
    <location>
        <position position="306"/>
    </location>
    <ligand>
        <name>S-adenosyl-L-methionine</name>
        <dbReference type="ChEBI" id="CHEBI:59789"/>
    </ligand>
</feature>
<evidence type="ECO:0000313" key="19">
    <source>
        <dbReference type="EMBL" id="MET3654235.1"/>
    </source>
</evidence>
<evidence type="ECO:0000256" key="13">
    <source>
        <dbReference type="ARBA" id="ARBA00047561"/>
    </source>
</evidence>
<feature type="binding site" evidence="14">
    <location>
        <begin position="43"/>
        <end position="44"/>
    </location>
    <ligand>
        <name>NAD(+)</name>
        <dbReference type="ChEBI" id="CHEBI:57540"/>
    </ligand>
</feature>
<comment type="similarity">
    <text evidence="2 15">Belongs to the precorrin methyltransferase family.</text>
</comment>
<dbReference type="InterPro" id="IPR012409">
    <property type="entry name" value="Sirohaem_synth"/>
</dbReference>
<keyword evidence="5 14" id="KW-0808">Transferase</keyword>
<feature type="binding site" evidence="14">
    <location>
        <begin position="301"/>
        <end position="303"/>
    </location>
    <ligand>
        <name>S-adenosyl-L-methionine</name>
        <dbReference type="ChEBI" id="CHEBI:59789"/>
    </ligand>
</feature>
<dbReference type="SUPFAM" id="SSF53790">
    <property type="entry name" value="Tetrapyrrole methylase"/>
    <property type="match status" value="1"/>
</dbReference>
<evidence type="ECO:0000256" key="9">
    <source>
        <dbReference type="ARBA" id="ARBA00023239"/>
    </source>
</evidence>
<dbReference type="PROSITE" id="PS00840">
    <property type="entry name" value="SUMT_2"/>
    <property type="match status" value="1"/>
</dbReference>
<evidence type="ECO:0000256" key="6">
    <source>
        <dbReference type="ARBA" id="ARBA00022691"/>
    </source>
</evidence>
<dbReference type="Pfam" id="PF00590">
    <property type="entry name" value="TP_methylase"/>
    <property type="match status" value="1"/>
</dbReference>
<evidence type="ECO:0000256" key="3">
    <source>
        <dbReference type="ARBA" id="ARBA00022573"/>
    </source>
</evidence>
<dbReference type="PANTHER" id="PTHR45790:SF1">
    <property type="entry name" value="SIROHEME SYNTHASE"/>
    <property type="match status" value="1"/>
</dbReference>
<evidence type="ECO:0000256" key="14">
    <source>
        <dbReference type="HAMAP-Rule" id="MF_01646"/>
    </source>
</evidence>
<evidence type="ECO:0000256" key="11">
    <source>
        <dbReference type="ARBA" id="ARBA00023268"/>
    </source>
</evidence>
<feature type="domain" description="Tetrapyrrole methylase" evidence="16">
    <location>
        <begin position="218"/>
        <end position="427"/>
    </location>
</feature>
<evidence type="ECO:0000256" key="5">
    <source>
        <dbReference type="ARBA" id="ARBA00022679"/>
    </source>
</evidence>
<feature type="binding site" evidence="14">
    <location>
        <position position="383"/>
    </location>
    <ligand>
        <name>S-adenosyl-L-methionine</name>
        <dbReference type="ChEBI" id="CHEBI:59789"/>
    </ligand>
</feature>
<dbReference type="NCBIfam" id="NF007922">
    <property type="entry name" value="PRK10637.1"/>
    <property type="match status" value="1"/>
</dbReference>
<feature type="binding site" evidence="14">
    <location>
        <begin position="331"/>
        <end position="332"/>
    </location>
    <ligand>
        <name>S-adenosyl-L-methionine</name>
        <dbReference type="ChEBI" id="CHEBI:59789"/>
    </ligand>
</feature>
<dbReference type="EC" id="2.1.1.107" evidence="14"/>
<keyword evidence="3 14" id="KW-0169">Cobalamin biosynthesis</keyword>
<comment type="pathway">
    <text evidence="14">Cofactor biosynthesis; adenosylcobalamin biosynthesis; sirohydrochlorin from precorrin-2: step 1/1.</text>
</comment>
<dbReference type="Gene3D" id="3.30.160.110">
    <property type="entry name" value="Siroheme synthase, domain 2"/>
    <property type="match status" value="1"/>
</dbReference>
<dbReference type="InterPro" id="IPR050161">
    <property type="entry name" value="Siro_Cobalamin_biosynth"/>
</dbReference>
<feature type="domain" description="Siroheme synthase central" evidence="18">
    <location>
        <begin position="120"/>
        <end position="144"/>
    </location>
</feature>
<dbReference type="EC" id="4.99.1.4" evidence="14"/>
<dbReference type="Gene3D" id="3.30.950.10">
    <property type="entry name" value="Methyltransferase, Cobalt-precorrin-4 Transmethylase, Domain 2"/>
    <property type="match status" value="1"/>
</dbReference>
<keyword evidence="7 14" id="KW-0560">Oxidoreductase</keyword>
<dbReference type="PROSITE" id="PS00839">
    <property type="entry name" value="SUMT_1"/>
    <property type="match status" value="1"/>
</dbReference>
<evidence type="ECO:0000256" key="7">
    <source>
        <dbReference type="ARBA" id="ARBA00023002"/>
    </source>
</evidence>
<dbReference type="Gene3D" id="1.10.8.210">
    <property type="entry name" value="Sirohaem synthase, dimerisation domain"/>
    <property type="match status" value="1"/>
</dbReference>
<comment type="catalytic activity">
    <reaction evidence="14">
        <text>uroporphyrinogen III + 2 S-adenosyl-L-methionine = precorrin-2 + 2 S-adenosyl-L-homocysteine + H(+)</text>
        <dbReference type="Rhea" id="RHEA:32459"/>
        <dbReference type="ChEBI" id="CHEBI:15378"/>
        <dbReference type="ChEBI" id="CHEBI:57308"/>
        <dbReference type="ChEBI" id="CHEBI:57856"/>
        <dbReference type="ChEBI" id="CHEBI:58827"/>
        <dbReference type="ChEBI" id="CHEBI:59789"/>
        <dbReference type="EC" id="2.1.1.107"/>
    </reaction>
</comment>
<keyword evidence="14" id="KW-0597">Phosphoprotein</keyword>
<evidence type="ECO:0000256" key="10">
    <source>
        <dbReference type="ARBA" id="ARBA00023244"/>
    </source>
</evidence>
<dbReference type="InterPro" id="IPR000878">
    <property type="entry name" value="4pyrrol_Mease"/>
</dbReference>
<dbReference type="InterPro" id="IPR006366">
    <property type="entry name" value="CobA/CysG_C"/>
</dbReference>
<dbReference type="InterPro" id="IPR014777">
    <property type="entry name" value="4pyrrole_Mease_sub1"/>
</dbReference>
<dbReference type="InterPro" id="IPR028281">
    <property type="entry name" value="Sirohaem_synthase_central"/>
</dbReference>
<dbReference type="PANTHER" id="PTHR45790">
    <property type="entry name" value="SIROHEME SYNTHASE-RELATED"/>
    <property type="match status" value="1"/>
</dbReference>
<feature type="modified residue" description="Phosphoserine" evidence="14">
    <location>
        <position position="128"/>
    </location>
</feature>
<dbReference type="NCBIfam" id="TIGR01470">
    <property type="entry name" value="cysG_Nterm"/>
    <property type="match status" value="1"/>
</dbReference>
<feature type="binding site" evidence="14">
    <location>
        <position position="412"/>
    </location>
    <ligand>
        <name>S-adenosyl-L-methionine</name>
        <dbReference type="ChEBI" id="CHEBI:59789"/>
    </ligand>
</feature>
<keyword evidence="20" id="KW-1185">Reference proteome</keyword>
<accession>A0ABV2K0Y9</accession>
<dbReference type="InterPro" id="IPR006367">
    <property type="entry name" value="Sirohaem_synthase_N"/>
</dbReference>
<dbReference type="NCBIfam" id="TIGR01469">
    <property type="entry name" value="cobA_cysG_Cterm"/>
    <property type="match status" value="1"/>
</dbReference>
<comment type="catalytic activity">
    <reaction evidence="14">
        <text>siroheme + 2 H(+) = sirohydrochlorin + Fe(2+)</text>
        <dbReference type="Rhea" id="RHEA:24360"/>
        <dbReference type="ChEBI" id="CHEBI:15378"/>
        <dbReference type="ChEBI" id="CHEBI:29033"/>
        <dbReference type="ChEBI" id="CHEBI:58351"/>
        <dbReference type="ChEBI" id="CHEBI:60052"/>
        <dbReference type="EC" id="4.99.1.4"/>
    </reaction>
</comment>
<comment type="similarity">
    <text evidence="14">In the N-terminal section; belongs to the precorrin-2 dehydrogenase / sirohydrochlorin ferrochelatase family.</text>
</comment>
<dbReference type="Pfam" id="PF14824">
    <property type="entry name" value="Sirohm_synth_M"/>
    <property type="match status" value="1"/>
</dbReference>
<keyword evidence="11 14" id="KW-0511">Multifunctional enzyme</keyword>
<comment type="catalytic activity">
    <reaction evidence="13 14">
        <text>precorrin-2 + NAD(+) = sirohydrochlorin + NADH + 2 H(+)</text>
        <dbReference type="Rhea" id="RHEA:15613"/>
        <dbReference type="ChEBI" id="CHEBI:15378"/>
        <dbReference type="ChEBI" id="CHEBI:57540"/>
        <dbReference type="ChEBI" id="CHEBI:57945"/>
        <dbReference type="ChEBI" id="CHEBI:58351"/>
        <dbReference type="ChEBI" id="CHEBI:58827"/>
        <dbReference type="EC" id="1.3.1.76"/>
    </reaction>
</comment>
<comment type="similarity">
    <text evidence="14">In the C-terminal section; belongs to the precorrin methyltransferase family.</text>
</comment>
<dbReference type="Proteomes" id="UP001549184">
    <property type="component" value="Unassembled WGS sequence"/>
</dbReference>
<feature type="active site" description="Proton acceptor" evidence="14">
    <location>
        <position position="248"/>
    </location>
</feature>
<dbReference type="CDD" id="cd11642">
    <property type="entry name" value="SUMT"/>
    <property type="match status" value="1"/>
</dbReference>
<dbReference type="RefSeq" id="WP_354015598.1">
    <property type="nucleotide sequence ID" value="NZ_JBEPMU010000006.1"/>
</dbReference>
<proteinExistence type="inferred from homology"/>
<organism evidence="19 20">
    <name type="scientific">Dyella japonica</name>
    <dbReference type="NCBI Taxonomy" id="231455"/>
    <lineage>
        <taxon>Bacteria</taxon>
        <taxon>Pseudomonadati</taxon>
        <taxon>Pseudomonadota</taxon>
        <taxon>Gammaproteobacteria</taxon>
        <taxon>Lysobacterales</taxon>
        <taxon>Rhodanobacteraceae</taxon>
        <taxon>Dyella</taxon>
    </lineage>
</organism>
<feature type="active site" description="Proton donor" evidence="14">
    <location>
        <position position="270"/>
    </location>
</feature>
<dbReference type="EMBL" id="JBEPMU010000006">
    <property type="protein sequence ID" value="MET3654235.1"/>
    <property type="molecule type" value="Genomic_DNA"/>
</dbReference>
<dbReference type="InterPro" id="IPR003043">
    <property type="entry name" value="Uropor_MeTrfase_CS"/>
</dbReference>
<comment type="function">
    <text evidence="14">Multifunctional enzyme that catalyzes the SAM-dependent methylations of uroporphyrinogen III at position C-2 and C-7 to form precorrin-2 via precorrin-1. Then it catalyzes the NAD-dependent ring dehydrogenation of precorrin-2 to yield sirohydrochlorin. Finally, it catalyzes the ferrochelation of sirohydrochlorin to yield siroheme.</text>
</comment>
<evidence type="ECO:0000259" key="17">
    <source>
        <dbReference type="Pfam" id="PF10414"/>
    </source>
</evidence>